<protein>
    <submittedName>
        <fullName evidence="1">Uncharacterized protein</fullName>
    </submittedName>
</protein>
<organism evidence="1">
    <name type="scientific">marine sediment metagenome</name>
    <dbReference type="NCBI Taxonomy" id="412755"/>
    <lineage>
        <taxon>unclassified sequences</taxon>
        <taxon>metagenomes</taxon>
        <taxon>ecological metagenomes</taxon>
    </lineage>
</organism>
<sequence length="539" mass="56118">MLQVLSSGAPRVRSEKVTADDPAVCHAIGSATRPIAEAYAKATGRILRRLSSSAPRRFDDGDVIVALADDLTDDIVDAATAPGAGSLAGFLVGRTVEELSAKAVASATALGRPLGDAPFRLDLSPQLPIGIVETSDFALCGRASDKAHLRRLLGQGDSLVSVTGHGDGIDGDLGPLVLCPVDAAFAAEGRPRMPTCRVSNHCHRLHVAAETAAFADATLHPAAVKARAMIWNTCVGWPSRDGFIDRTYGAGLRLAASPALGALVTTARIVIASPVSIDLLAGALSRGMPIGEAVAAHNRSPQALASGHRFVLFGDPLLCIAPKPASNNSTAASPPPRLSRPPLAPVAADAPNEATLTALAALVSTRGDEAARTAAFACLTNALAKGALEGVWVRASQASMRGAVPCPHCGSHSTRLMLDGSSAVGQRFLTICRRCEVAADTPPVPDFTAHLDTAAVWRLRCERPLASNWLGSLVVRRCEPFATAIEPWPADTDGRPRPIVDCGRFQGAAPMTLAAMFCARRQLSIFARPLPAKPEEIAP</sequence>
<evidence type="ECO:0000313" key="1">
    <source>
        <dbReference type="EMBL" id="KKN82937.1"/>
    </source>
</evidence>
<dbReference type="EMBL" id="LAZR01000193">
    <property type="protein sequence ID" value="KKN82937.1"/>
    <property type="molecule type" value="Genomic_DNA"/>
</dbReference>
<comment type="caution">
    <text evidence="1">The sequence shown here is derived from an EMBL/GenBank/DDBJ whole genome shotgun (WGS) entry which is preliminary data.</text>
</comment>
<name>A0A0F9U6J6_9ZZZZ</name>
<gene>
    <name evidence="1" type="ORF">LCGC14_0304770</name>
</gene>
<dbReference type="AlphaFoldDB" id="A0A0F9U6J6"/>
<accession>A0A0F9U6J6</accession>
<reference evidence="1" key="1">
    <citation type="journal article" date="2015" name="Nature">
        <title>Complex archaea that bridge the gap between prokaryotes and eukaryotes.</title>
        <authorList>
            <person name="Spang A."/>
            <person name="Saw J.H."/>
            <person name="Jorgensen S.L."/>
            <person name="Zaremba-Niedzwiedzka K."/>
            <person name="Martijn J."/>
            <person name="Lind A.E."/>
            <person name="van Eijk R."/>
            <person name="Schleper C."/>
            <person name="Guy L."/>
            <person name="Ettema T.J."/>
        </authorList>
    </citation>
    <scope>NUCLEOTIDE SEQUENCE</scope>
</reference>
<proteinExistence type="predicted"/>